<dbReference type="Proteomes" id="UP000779508">
    <property type="component" value="Unassembled WGS sequence"/>
</dbReference>
<dbReference type="InterPro" id="IPR025736">
    <property type="entry name" value="PucR_C-HTH_dom"/>
</dbReference>
<dbReference type="EMBL" id="JAHLQK010000002">
    <property type="protein sequence ID" value="MBU5676100.1"/>
    <property type="molecule type" value="Genomic_DNA"/>
</dbReference>
<dbReference type="InterPro" id="IPR041522">
    <property type="entry name" value="CdaR_GGDEF"/>
</dbReference>
<reference evidence="4 5" key="1">
    <citation type="submission" date="2021-06" db="EMBL/GenBank/DDBJ databases">
        <authorList>
            <person name="Sun Q."/>
            <person name="Li D."/>
        </authorList>
    </citation>
    <scope>NUCLEOTIDE SEQUENCE [LARGE SCALE GENOMIC DNA]</scope>
    <source>
        <strain evidence="4 5">MSJ-5</strain>
    </source>
</reference>
<dbReference type="Pfam" id="PF17853">
    <property type="entry name" value="GGDEF_2"/>
    <property type="match status" value="1"/>
</dbReference>
<dbReference type="RefSeq" id="WP_216415580.1">
    <property type="nucleotide sequence ID" value="NZ_JAHLQK010000002.1"/>
</dbReference>
<dbReference type="PANTHER" id="PTHR33744">
    <property type="entry name" value="CARBOHYDRATE DIACID REGULATOR"/>
    <property type="match status" value="1"/>
</dbReference>
<dbReference type="Pfam" id="PF13556">
    <property type="entry name" value="HTH_30"/>
    <property type="match status" value="1"/>
</dbReference>
<proteinExistence type="predicted"/>
<evidence type="ECO:0000259" key="1">
    <source>
        <dbReference type="Pfam" id="PF07905"/>
    </source>
</evidence>
<keyword evidence="5" id="KW-1185">Reference proteome</keyword>
<feature type="domain" description="PucR C-terminal helix-turn-helix" evidence="2">
    <location>
        <begin position="487"/>
        <end position="545"/>
    </location>
</feature>
<dbReference type="InterPro" id="IPR051448">
    <property type="entry name" value="CdaR-like_regulators"/>
</dbReference>
<accession>A0ABS6G0T2</accession>
<gene>
    <name evidence="4" type="ORF">KQI88_06695</name>
</gene>
<evidence type="ECO:0000313" key="5">
    <source>
        <dbReference type="Proteomes" id="UP000779508"/>
    </source>
</evidence>
<feature type="domain" description="Purine catabolism PurC-like" evidence="1">
    <location>
        <begin position="11"/>
        <end position="131"/>
    </location>
</feature>
<sequence length="555" mass="64198">MRRQNGITVEDVLKMECMEKCKLIAGFNGLHNTVSKVNIMADPEILDWVDQGEFLLTTAYSFKLGGLEEQKLFIKECANKGLAGIGIKIYPYLESFPIEIIELANGLNLPIIDLYYGTPFSDIMTPVFKEIFNKQTSLLQRLERVHEQLMDVVLEGGTIGDIGRVTCENLRNPLIIKIGFPDQWFLQLESIDNITKNILFENAKKFYDPNSTKSAERKFNEGIEIIEGKPIRRMVMPIVLKDSIYGHIFSWAINTPLGGFDLSVLENASTIISLEILKQLSVRDVENRYRSEFLEDLLSMEEKRKEKAEERAHLFKLDINDTFIIVLIHTDEKEEIMVDNFDHRLVTLYSALEGLIEEYSLKGFVARRTDSVYMLLAFHNKNKIDSTIKSFSSNLENLLKKKFEKLNYKIGIGRAYEGLREVHKSYMDSLKAIQAVEILNEKSLVFFEDLGVYKILFQDHLCDELDRFYNMTIKPLAAYDEKKSTELIKTLEAYFMYNGNLKKISEVLFTHYNTTLYRIERIQKITGLNLENSEHRLNLQIGLKIKKLLDNIPKN</sequence>
<name>A0ABS6G0T2_9FIRM</name>
<evidence type="ECO:0000259" key="3">
    <source>
        <dbReference type="Pfam" id="PF17853"/>
    </source>
</evidence>
<dbReference type="Pfam" id="PF07905">
    <property type="entry name" value="PucR"/>
    <property type="match status" value="1"/>
</dbReference>
<evidence type="ECO:0000313" key="4">
    <source>
        <dbReference type="EMBL" id="MBU5676100.1"/>
    </source>
</evidence>
<dbReference type="InterPro" id="IPR012914">
    <property type="entry name" value="PucR_dom"/>
</dbReference>
<organism evidence="4 5">
    <name type="scientific">Alkaliphilus flagellatus</name>
    <dbReference type="NCBI Taxonomy" id="2841507"/>
    <lineage>
        <taxon>Bacteria</taxon>
        <taxon>Bacillati</taxon>
        <taxon>Bacillota</taxon>
        <taxon>Clostridia</taxon>
        <taxon>Peptostreptococcales</taxon>
        <taxon>Natronincolaceae</taxon>
        <taxon>Alkaliphilus</taxon>
    </lineage>
</organism>
<evidence type="ECO:0000259" key="2">
    <source>
        <dbReference type="Pfam" id="PF13556"/>
    </source>
</evidence>
<comment type="caution">
    <text evidence="4">The sequence shown here is derived from an EMBL/GenBank/DDBJ whole genome shotgun (WGS) entry which is preliminary data.</text>
</comment>
<dbReference type="PANTHER" id="PTHR33744:SF1">
    <property type="entry name" value="DNA-BINDING TRANSCRIPTIONAL ACTIVATOR ADER"/>
    <property type="match status" value="1"/>
</dbReference>
<feature type="domain" description="CdaR GGDEF-like" evidence="3">
    <location>
        <begin position="305"/>
        <end position="435"/>
    </location>
</feature>
<protein>
    <submittedName>
        <fullName evidence="4">PucR family transcriptional regulator ligand-binding domain-containing protein</fullName>
    </submittedName>
</protein>